<dbReference type="EMBL" id="JARYMX010000772">
    <property type="protein sequence ID" value="KAJ9535096.1"/>
    <property type="molecule type" value="Genomic_DNA"/>
</dbReference>
<keyword evidence="3" id="KW-1185">Reference proteome</keyword>
<evidence type="ECO:0000256" key="1">
    <source>
        <dbReference type="SAM" id="MobiDB-lite"/>
    </source>
</evidence>
<comment type="caution">
    <text evidence="2">The sequence shown here is derived from an EMBL/GenBank/DDBJ whole genome shotgun (WGS) entry which is preliminary data.</text>
</comment>
<accession>A0AA38SFH0</accession>
<dbReference type="AlphaFoldDB" id="A0AA38SFH0"/>
<protein>
    <submittedName>
        <fullName evidence="2">Uncharacterized protein</fullName>
    </submittedName>
</protein>
<reference evidence="2" key="1">
    <citation type="submission" date="2023-03" db="EMBL/GenBank/DDBJ databases">
        <title>Chromosome-scale reference genome and RAD-based genetic map of yellow starthistle (Centaurea solstitialis) reveal putative structural variation and QTLs associated with invader traits.</title>
        <authorList>
            <person name="Reatini B."/>
            <person name="Cang F.A."/>
            <person name="Jiang Q."/>
            <person name="Mckibben M.T.W."/>
            <person name="Barker M.S."/>
            <person name="Rieseberg L.H."/>
            <person name="Dlugosch K.M."/>
        </authorList>
    </citation>
    <scope>NUCLEOTIDE SEQUENCE</scope>
    <source>
        <strain evidence="2">CAN-66</strain>
        <tissue evidence="2">Leaf</tissue>
    </source>
</reference>
<organism evidence="2 3">
    <name type="scientific">Centaurea solstitialis</name>
    <name type="common">yellow star-thistle</name>
    <dbReference type="NCBI Taxonomy" id="347529"/>
    <lineage>
        <taxon>Eukaryota</taxon>
        <taxon>Viridiplantae</taxon>
        <taxon>Streptophyta</taxon>
        <taxon>Embryophyta</taxon>
        <taxon>Tracheophyta</taxon>
        <taxon>Spermatophyta</taxon>
        <taxon>Magnoliopsida</taxon>
        <taxon>eudicotyledons</taxon>
        <taxon>Gunneridae</taxon>
        <taxon>Pentapetalae</taxon>
        <taxon>asterids</taxon>
        <taxon>campanulids</taxon>
        <taxon>Asterales</taxon>
        <taxon>Asteraceae</taxon>
        <taxon>Carduoideae</taxon>
        <taxon>Cardueae</taxon>
        <taxon>Centaureinae</taxon>
        <taxon>Centaurea</taxon>
    </lineage>
</organism>
<sequence length="305" mass="34224">MVQHEEYITGGRTKKVFDPLALSVVPFGGPNSASIQPTPYNNMPLPHHPEDFNHEFNPNFGQGMQHPDDPMIITISDEELVNMNESLALISHNVQRLNANRGFTSSRGSGFHGGNRMGQGRGRHHSVGRSQFSEQRRGGYQQGDRYRSYDQGRNEQFPKNINQENPIVESTPSESRAQNHIGALPLSLAGIAPEKDINHRGFPHRKTRAEFSAQIFRVGNCIFSESENSPFPNRKTLFSESENESLTWGLAPEKSLFQISLFPHPNFSESENCIFQIGKGCFPHPAILSQIRIGKHLFPSRISPL</sequence>
<evidence type="ECO:0000313" key="2">
    <source>
        <dbReference type="EMBL" id="KAJ9535096.1"/>
    </source>
</evidence>
<dbReference type="Proteomes" id="UP001172457">
    <property type="component" value="Unassembled WGS sequence"/>
</dbReference>
<feature type="region of interest" description="Disordered" evidence="1">
    <location>
        <begin position="105"/>
        <end position="145"/>
    </location>
</feature>
<name>A0AA38SFH0_9ASTR</name>
<feature type="compositionally biased region" description="Gly residues" evidence="1">
    <location>
        <begin position="110"/>
        <end position="120"/>
    </location>
</feature>
<evidence type="ECO:0000313" key="3">
    <source>
        <dbReference type="Proteomes" id="UP001172457"/>
    </source>
</evidence>
<proteinExistence type="predicted"/>
<gene>
    <name evidence="2" type="ORF">OSB04_un001826</name>
</gene>